<gene>
    <name evidence="1" type="ORF">APR41_08320</name>
</gene>
<keyword evidence="2" id="KW-1185">Reference proteome</keyword>
<dbReference type="STRING" id="447422.SAMN05660903_01528"/>
<name>A0A2N0TQ06_9FLAO</name>
<accession>A0A2N0TQ06</accession>
<dbReference type="AlphaFoldDB" id="A0A2N0TQ06"/>
<organism evidence="1 2">
    <name type="scientific">Salegentibacter salinarum</name>
    <dbReference type="NCBI Taxonomy" id="447422"/>
    <lineage>
        <taxon>Bacteria</taxon>
        <taxon>Pseudomonadati</taxon>
        <taxon>Bacteroidota</taxon>
        <taxon>Flavobacteriia</taxon>
        <taxon>Flavobacteriales</taxon>
        <taxon>Flavobacteriaceae</taxon>
        <taxon>Salegentibacter</taxon>
    </lineage>
</organism>
<dbReference type="Proteomes" id="UP000232673">
    <property type="component" value="Unassembled WGS sequence"/>
</dbReference>
<proteinExistence type="predicted"/>
<dbReference type="RefSeq" id="WP_079712632.1">
    <property type="nucleotide sequence ID" value="NZ_FUZC01000005.1"/>
</dbReference>
<protein>
    <submittedName>
        <fullName evidence="1">Uncharacterized protein</fullName>
    </submittedName>
</protein>
<dbReference type="EMBL" id="LKTS01000045">
    <property type="protein sequence ID" value="PKD16798.1"/>
    <property type="molecule type" value="Genomic_DNA"/>
</dbReference>
<reference evidence="1 2" key="1">
    <citation type="submission" date="2015-10" db="EMBL/GenBank/DDBJ databases">
        <title>Draft genome sequence of Salegentibacter salinarum KCTC 12975.</title>
        <authorList>
            <person name="Lin W."/>
            <person name="Zheng Q."/>
        </authorList>
    </citation>
    <scope>NUCLEOTIDE SEQUENCE [LARGE SCALE GENOMIC DNA]</scope>
    <source>
        <strain evidence="1 2">KCTC 12975</strain>
    </source>
</reference>
<comment type="caution">
    <text evidence="1">The sequence shown here is derived from an EMBL/GenBank/DDBJ whole genome shotgun (WGS) entry which is preliminary data.</text>
</comment>
<evidence type="ECO:0000313" key="2">
    <source>
        <dbReference type="Proteomes" id="UP000232673"/>
    </source>
</evidence>
<dbReference type="OrthoDB" id="1160874at2"/>
<evidence type="ECO:0000313" key="1">
    <source>
        <dbReference type="EMBL" id="PKD16798.1"/>
    </source>
</evidence>
<sequence length="166" mass="19458">MKLEHLKERINEYKSSIKIVVNKRIIWENSTKKLIVETLKKAEATYPIGWKVQELKWIHTNEAVNITFDSFPADLIDFTNKIPNYQFLQGGALVFSQLHNGDIEIIVTFPILENWILSENEIVELGVFSPRDITERLIVEKIDEFLKEMIKWEVPIIKNKMGFKAQ</sequence>